<dbReference type="GeneID" id="112691457"/>
<keyword evidence="1" id="KW-1185">Reference proteome</keyword>
<organism evidence="1 2">
    <name type="scientific">Sipha flava</name>
    <name type="common">yellow sugarcane aphid</name>
    <dbReference type="NCBI Taxonomy" id="143950"/>
    <lineage>
        <taxon>Eukaryota</taxon>
        <taxon>Metazoa</taxon>
        <taxon>Ecdysozoa</taxon>
        <taxon>Arthropoda</taxon>
        <taxon>Hexapoda</taxon>
        <taxon>Insecta</taxon>
        <taxon>Pterygota</taxon>
        <taxon>Neoptera</taxon>
        <taxon>Paraneoptera</taxon>
        <taxon>Hemiptera</taxon>
        <taxon>Sternorrhyncha</taxon>
        <taxon>Aphidomorpha</taxon>
        <taxon>Aphidoidea</taxon>
        <taxon>Aphididae</taxon>
        <taxon>Sipha</taxon>
    </lineage>
</organism>
<sequence length="102" mass="12521">MSHHIISYNVLSKRVVYIEYFVDYLLSQLSLIINTNIYRFTGRDMISKEKYRYFHLVTNGMKITKRNDRYESVTKCTFWPKEEEQCRNVTHEMLLRRVSLMW</sequence>
<evidence type="ECO:0000313" key="2">
    <source>
        <dbReference type="RefSeq" id="XP_025421493.1"/>
    </source>
</evidence>
<dbReference type="Proteomes" id="UP000694846">
    <property type="component" value="Unplaced"/>
</dbReference>
<evidence type="ECO:0000313" key="1">
    <source>
        <dbReference type="Proteomes" id="UP000694846"/>
    </source>
</evidence>
<gene>
    <name evidence="2" type="primary">LOC112691457</name>
</gene>
<reference evidence="2" key="1">
    <citation type="submission" date="2025-08" db="UniProtKB">
        <authorList>
            <consortium name="RefSeq"/>
        </authorList>
    </citation>
    <scope>IDENTIFICATION</scope>
    <source>
        <tissue evidence="2">Whole body</tissue>
    </source>
</reference>
<name>A0A8B8GEV1_9HEMI</name>
<dbReference type="AlphaFoldDB" id="A0A8B8GEV1"/>
<accession>A0A8B8GEV1</accession>
<protein>
    <submittedName>
        <fullName evidence="2">Uncharacterized protein LOC112691457</fullName>
    </submittedName>
</protein>
<dbReference type="RefSeq" id="XP_025421493.1">
    <property type="nucleotide sequence ID" value="XM_025565708.1"/>
</dbReference>
<proteinExistence type="predicted"/>